<reference evidence="12" key="1">
    <citation type="submission" date="2020-07" db="EMBL/GenBank/DDBJ databases">
        <title>Koleobacter methoxysyntrophicus gen. nov., sp. nov., a novel anaerobic bacterium isolated from deep subsurface oil field and proposal of Koleobacterales ord. nov. in the phylum Firmicutes.</title>
        <authorList>
            <person name="Sakamoto S."/>
            <person name="Tamaki H."/>
        </authorList>
    </citation>
    <scope>NUCLEOTIDE SEQUENCE</scope>
    <source>
        <strain evidence="12">NRmbB1</strain>
    </source>
</reference>
<dbReference type="InterPro" id="IPR058031">
    <property type="entry name" value="AAA_lid_NorR"/>
</dbReference>
<evidence type="ECO:0000256" key="5">
    <source>
        <dbReference type="ARBA" id="ARBA00023015"/>
    </source>
</evidence>
<keyword evidence="6" id="KW-0238">DNA-binding</keyword>
<evidence type="ECO:0000256" key="1">
    <source>
        <dbReference type="ARBA" id="ARBA00018672"/>
    </source>
</evidence>
<dbReference type="KEGG" id="kme:H0A61_01073"/>
<dbReference type="PROSITE" id="PS00675">
    <property type="entry name" value="SIGMA54_INTERACT_1"/>
    <property type="match status" value="1"/>
</dbReference>
<sequence length="462" mass="53197">MLIMPEAKVLLVDDEAKIREILKLVLEKEGYQVHTSKNGSEALSALENEYFDVMITDLKMPKMDGLELMREIKQKGIKVNVVFITAYADIKDAVEAIKLGAFDYLEKNFKMEELLSVIKEAVKEQKMIGENESLKKKLAEHDSFFGIIGESPKIKEIKDLIIKIANSQASVLLTGESGTGKEMFARAIHMCSKRKNKPFVAINCAALPQTLLESELFGYEKGAFTGALKQKKGKFEQANEGTIFLDEIGEMNIQTQSKLLRVLQEREYERVGGLETIKIDIRVITATNRDLEEAIKAGDFREDLYYRINVIPIHIPPLRERREDIPLLAEYFLKKFNVDYKKNIELISMEVIDIFMEYDWPGNIRELKNVIERAVAIAEPDVDILMPHHLRPQLICPKKEKDLLEIQDGLSLAEFEKYYIYNTLKKVNWNKSKAAQILGINRQTLYNKMRELSIENKKRECR</sequence>
<evidence type="ECO:0000256" key="8">
    <source>
        <dbReference type="ARBA" id="ARBA00024867"/>
    </source>
</evidence>
<dbReference type="GO" id="GO:0005524">
    <property type="term" value="F:ATP binding"/>
    <property type="evidence" value="ECO:0007669"/>
    <property type="project" value="UniProtKB-KW"/>
</dbReference>
<dbReference type="CDD" id="cd00009">
    <property type="entry name" value="AAA"/>
    <property type="match status" value="1"/>
</dbReference>
<protein>
    <recommendedName>
        <fullName evidence="1">Stage 0 sporulation protein A homolog</fullName>
    </recommendedName>
</protein>
<dbReference type="InterPro" id="IPR001789">
    <property type="entry name" value="Sig_transdc_resp-reg_receiver"/>
</dbReference>
<dbReference type="InterPro" id="IPR011006">
    <property type="entry name" value="CheY-like_superfamily"/>
</dbReference>
<dbReference type="PROSITE" id="PS50110">
    <property type="entry name" value="RESPONSE_REGULATORY"/>
    <property type="match status" value="1"/>
</dbReference>
<dbReference type="Pfam" id="PF25601">
    <property type="entry name" value="AAA_lid_14"/>
    <property type="match status" value="1"/>
</dbReference>
<dbReference type="PANTHER" id="PTHR32071:SF57">
    <property type="entry name" value="C4-DICARBOXYLATE TRANSPORT TRANSCRIPTIONAL REGULATORY PROTEIN DCTD"/>
    <property type="match status" value="1"/>
</dbReference>
<keyword evidence="4" id="KW-0067">ATP-binding</keyword>
<dbReference type="Gene3D" id="1.10.10.60">
    <property type="entry name" value="Homeodomain-like"/>
    <property type="match status" value="1"/>
</dbReference>
<evidence type="ECO:0000256" key="2">
    <source>
        <dbReference type="ARBA" id="ARBA00022553"/>
    </source>
</evidence>
<dbReference type="InterPro" id="IPR025943">
    <property type="entry name" value="Sigma_54_int_dom_ATP-bd_2"/>
</dbReference>
<dbReference type="GO" id="GO:0043565">
    <property type="term" value="F:sequence-specific DNA binding"/>
    <property type="evidence" value="ECO:0007669"/>
    <property type="project" value="InterPro"/>
</dbReference>
<dbReference type="AlphaFoldDB" id="A0A8A0RM90"/>
<dbReference type="SUPFAM" id="SSF46689">
    <property type="entry name" value="Homeodomain-like"/>
    <property type="match status" value="1"/>
</dbReference>
<accession>A0A8A0RM90</accession>
<dbReference type="InterPro" id="IPR027417">
    <property type="entry name" value="P-loop_NTPase"/>
</dbReference>
<dbReference type="PROSITE" id="PS00688">
    <property type="entry name" value="SIGMA54_INTERACT_3"/>
    <property type="match status" value="1"/>
</dbReference>
<dbReference type="SUPFAM" id="SSF52540">
    <property type="entry name" value="P-loop containing nucleoside triphosphate hydrolases"/>
    <property type="match status" value="1"/>
</dbReference>
<dbReference type="GO" id="GO:0006355">
    <property type="term" value="P:regulation of DNA-templated transcription"/>
    <property type="evidence" value="ECO:0007669"/>
    <property type="project" value="InterPro"/>
</dbReference>
<dbReference type="FunFam" id="3.40.50.2300:FF:000018">
    <property type="entry name" value="DNA-binding transcriptional regulator NtrC"/>
    <property type="match status" value="1"/>
</dbReference>
<gene>
    <name evidence="12" type="primary">atoC_6</name>
    <name evidence="12" type="ORF">H0A61_01073</name>
</gene>
<evidence type="ECO:0000256" key="4">
    <source>
        <dbReference type="ARBA" id="ARBA00022840"/>
    </source>
</evidence>
<dbReference type="Pfam" id="PF00072">
    <property type="entry name" value="Response_reg"/>
    <property type="match status" value="1"/>
</dbReference>
<evidence type="ECO:0000256" key="3">
    <source>
        <dbReference type="ARBA" id="ARBA00022741"/>
    </source>
</evidence>
<dbReference type="SUPFAM" id="SSF52172">
    <property type="entry name" value="CheY-like"/>
    <property type="match status" value="1"/>
</dbReference>
<dbReference type="SMART" id="SM00382">
    <property type="entry name" value="AAA"/>
    <property type="match status" value="1"/>
</dbReference>
<comment type="function">
    <text evidence="8">May play the central regulatory role in sporulation. It may be an element of the effector pathway responsible for the activation of sporulation genes in response to nutritional stress. Spo0A may act in concert with spo0H (a sigma factor) to control the expression of some genes that are critical to the sporulation process.</text>
</comment>
<name>A0A8A0RM90_9FIRM</name>
<dbReference type="Gene3D" id="3.40.50.2300">
    <property type="match status" value="1"/>
</dbReference>
<dbReference type="GO" id="GO:0000160">
    <property type="term" value="P:phosphorelay signal transduction system"/>
    <property type="evidence" value="ECO:0007669"/>
    <property type="project" value="InterPro"/>
</dbReference>
<keyword evidence="5" id="KW-0805">Transcription regulation</keyword>
<dbReference type="InterPro" id="IPR009057">
    <property type="entry name" value="Homeodomain-like_sf"/>
</dbReference>
<feature type="domain" description="Response regulatory" evidence="11">
    <location>
        <begin position="8"/>
        <end position="122"/>
    </location>
</feature>
<dbReference type="InterPro" id="IPR025662">
    <property type="entry name" value="Sigma_54_int_dom_ATP-bd_1"/>
</dbReference>
<evidence type="ECO:0000256" key="9">
    <source>
        <dbReference type="PROSITE-ProRule" id="PRU00169"/>
    </source>
</evidence>
<dbReference type="Pfam" id="PF02954">
    <property type="entry name" value="HTH_8"/>
    <property type="match status" value="1"/>
</dbReference>
<dbReference type="InterPro" id="IPR003593">
    <property type="entry name" value="AAA+_ATPase"/>
</dbReference>
<evidence type="ECO:0000313" key="12">
    <source>
        <dbReference type="EMBL" id="QSQ08730.1"/>
    </source>
</evidence>
<dbReference type="SMART" id="SM00448">
    <property type="entry name" value="REC"/>
    <property type="match status" value="1"/>
</dbReference>
<evidence type="ECO:0000256" key="7">
    <source>
        <dbReference type="ARBA" id="ARBA00023163"/>
    </source>
</evidence>
<dbReference type="PROSITE" id="PS50045">
    <property type="entry name" value="SIGMA54_INTERACT_4"/>
    <property type="match status" value="1"/>
</dbReference>
<dbReference type="EMBL" id="CP059066">
    <property type="protein sequence ID" value="QSQ08730.1"/>
    <property type="molecule type" value="Genomic_DNA"/>
</dbReference>
<dbReference type="InterPro" id="IPR002197">
    <property type="entry name" value="HTH_Fis"/>
</dbReference>
<organism evidence="12 13">
    <name type="scientific">Koleobacter methoxysyntrophicus</name>
    <dbReference type="NCBI Taxonomy" id="2751313"/>
    <lineage>
        <taxon>Bacteria</taxon>
        <taxon>Bacillati</taxon>
        <taxon>Bacillota</taxon>
        <taxon>Clostridia</taxon>
        <taxon>Koleobacterales</taxon>
        <taxon>Koleobacteraceae</taxon>
        <taxon>Koleobacter</taxon>
    </lineage>
</organism>
<keyword evidence="3" id="KW-0547">Nucleotide-binding</keyword>
<dbReference type="FunFam" id="3.40.50.300:FF:000006">
    <property type="entry name" value="DNA-binding transcriptional regulator NtrC"/>
    <property type="match status" value="1"/>
</dbReference>
<feature type="modified residue" description="4-aspartylphosphate" evidence="9">
    <location>
        <position position="57"/>
    </location>
</feature>
<dbReference type="Gene3D" id="3.40.50.300">
    <property type="entry name" value="P-loop containing nucleotide triphosphate hydrolases"/>
    <property type="match status" value="1"/>
</dbReference>
<dbReference type="Gene3D" id="1.10.8.60">
    <property type="match status" value="1"/>
</dbReference>
<dbReference type="Pfam" id="PF00158">
    <property type="entry name" value="Sigma54_activat"/>
    <property type="match status" value="1"/>
</dbReference>
<feature type="domain" description="Sigma-54 factor interaction" evidence="10">
    <location>
        <begin position="147"/>
        <end position="376"/>
    </location>
</feature>
<evidence type="ECO:0000259" key="11">
    <source>
        <dbReference type="PROSITE" id="PS50110"/>
    </source>
</evidence>
<dbReference type="PRINTS" id="PR01590">
    <property type="entry name" value="HTHFIS"/>
</dbReference>
<dbReference type="InterPro" id="IPR002078">
    <property type="entry name" value="Sigma_54_int"/>
</dbReference>
<evidence type="ECO:0000256" key="6">
    <source>
        <dbReference type="ARBA" id="ARBA00023125"/>
    </source>
</evidence>
<evidence type="ECO:0000259" key="10">
    <source>
        <dbReference type="PROSITE" id="PS50045"/>
    </source>
</evidence>
<keyword evidence="7" id="KW-0804">Transcription</keyword>
<proteinExistence type="predicted"/>
<evidence type="ECO:0000313" key="13">
    <source>
        <dbReference type="Proteomes" id="UP000662904"/>
    </source>
</evidence>
<keyword evidence="13" id="KW-1185">Reference proteome</keyword>
<dbReference type="InterPro" id="IPR025944">
    <property type="entry name" value="Sigma_54_int_dom_CS"/>
</dbReference>
<dbReference type="PANTHER" id="PTHR32071">
    <property type="entry name" value="TRANSCRIPTIONAL REGULATORY PROTEIN"/>
    <property type="match status" value="1"/>
</dbReference>
<keyword evidence="2 9" id="KW-0597">Phosphoprotein</keyword>
<dbReference type="Proteomes" id="UP000662904">
    <property type="component" value="Chromosome"/>
</dbReference>
<dbReference type="PROSITE" id="PS00676">
    <property type="entry name" value="SIGMA54_INTERACT_2"/>
    <property type="match status" value="1"/>
</dbReference>